<keyword evidence="3" id="KW-1185">Reference proteome</keyword>
<feature type="transmembrane region" description="Helical" evidence="1">
    <location>
        <begin position="372"/>
        <end position="393"/>
    </location>
</feature>
<organism evidence="2 3">
    <name type="scientific">Fasciola gigantica</name>
    <name type="common">Giant liver fluke</name>
    <dbReference type="NCBI Taxonomy" id="46835"/>
    <lineage>
        <taxon>Eukaryota</taxon>
        <taxon>Metazoa</taxon>
        <taxon>Spiralia</taxon>
        <taxon>Lophotrochozoa</taxon>
        <taxon>Platyhelminthes</taxon>
        <taxon>Trematoda</taxon>
        <taxon>Digenea</taxon>
        <taxon>Plagiorchiida</taxon>
        <taxon>Echinostomata</taxon>
        <taxon>Echinostomatoidea</taxon>
        <taxon>Fasciolidae</taxon>
        <taxon>Fasciola</taxon>
    </lineage>
</organism>
<protein>
    <submittedName>
        <fullName evidence="2">Uncharacterized protein</fullName>
    </submittedName>
</protein>
<sequence length="755" mass="83267">MTTAVQVWLSDSFHNFANTFASSYTGGIFNLIFVPVTNETTRETTLRFASFNAFKFIRIVCSAKGIPICPGEKQHVLALTDAPYFGFDPLFSLRLLLFSTLNSPGTPVEARRWANVSPSGGTDGPNSTKLSVTLGLALDQIQLFLQNIVPDGLNATDRTVSKVNRTTVKNLNVLVRDILSQLLVSYRVQTLLDQADQLSADMRNLKNTTGYILNNTNTVLNETSEFEGAMKGYQEALQKQFGGLCSTLNTSLANSTCFSLQSQISVLTYSFNRSAILTEPIVTLSEISEIFGVNLTELVSSFKVFHDELNKEADTILQKVVGQFDLSSLFNPLKQLWTNVSTELQPTLKAVQSSRPTVETAADVYQTTVTTFGYVVFVLCLVLLVILTVYLLIYGVECHERSLLTGTKSSLDPANPTTDISKDNGIPTNYPGVHNSPKWILIIMAIFAVIICMLIIIWSAMILITVIAVNDICRYGTTPMGQNQTDAVLNLYLKSIWPDLIGRFRLSPQIESMVQLPVPGNVLQALLVQCPNKTHLGLLPLVGLNNVVNVTGVLQSSNLQKIMDDNEHNCDRNGPPMIKNKYQHSKEWTETLKQLTTPPMNITASEVFVQSLITFAQPLAEVNSNARSILITANAVQEQLKRFNSTYQKANKLGQEFTELQKQRTLTRQLQAIRTSLVDLTSILRNSTLVEKPIRPAYRYGTSRFLGTMSADLEVDMTQFTGALFACYRLSAAASITVDVLCANSAAIHGLGSFA</sequence>
<keyword evidence="1" id="KW-1133">Transmembrane helix</keyword>
<accession>A0A504YR95</accession>
<name>A0A504YR95_FASGI</name>
<keyword evidence="1" id="KW-0472">Membrane</keyword>
<comment type="caution">
    <text evidence="2">The sequence shown here is derived from an EMBL/GenBank/DDBJ whole genome shotgun (WGS) entry which is preliminary data.</text>
</comment>
<evidence type="ECO:0000313" key="3">
    <source>
        <dbReference type="Proteomes" id="UP000316759"/>
    </source>
</evidence>
<keyword evidence="1" id="KW-0812">Transmembrane</keyword>
<dbReference type="Proteomes" id="UP000316759">
    <property type="component" value="Unassembled WGS sequence"/>
</dbReference>
<evidence type="ECO:0000256" key="1">
    <source>
        <dbReference type="SAM" id="Phobius"/>
    </source>
</evidence>
<dbReference type="AlphaFoldDB" id="A0A504YR95"/>
<feature type="transmembrane region" description="Helical" evidence="1">
    <location>
        <begin position="439"/>
        <end position="469"/>
    </location>
</feature>
<proteinExistence type="predicted"/>
<evidence type="ECO:0000313" key="2">
    <source>
        <dbReference type="EMBL" id="TPP63135.1"/>
    </source>
</evidence>
<dbReference type="EMBL" id="SUNJ01006023">
    <property type="protein sequence ID" value="TPP63135.1"/>
    <property type="molecule type" value="Genomic_DNA"/>
</dbReference>
<reference evidence="2 3" key="1">
    <citation type="submission" date="2019-04" db="EMBL/GenBank/DDBJ databases">
        <title>Annotation for the trematode Fasciola gigantica.</title>
        <authorList>
            <person name="Choi Y.-J."/>
        </authorList>
    </citation>
    <scope>NUCLEOTIDE SEQUENCE [LARGE SCALE GENOMIC DNA]</scope>
    <source>
        <strain evidence="2">Uganda_cow_1</strain>
    </source>
</reference>
<dbReference type="OrthoDB" id="6271936at2759"/>
<gene>
    <name evidence="2" type="ORF">FGIG_06818</name>
</gene>